<evidence type="ECO:0000313" key="2">
    <source>
        <dbReference type="EMBL" id="KIM51659.1"/>
    </source>
</evidence>
<feature type="compositionally biased region" description="Polar residues" evidence="1">
    <location>
        <begin position="13"/>
        <end position="23"/>
    </location>
</feature>
<reference evidence="2 3" key="1">
    <citation type="submission" date="2014-04" db="EMBL/GenBank/DDBJ databases">
        <authorList>
            <consortium name="DOE Joint Genome Institute"/>
            <person name="Kuo A."/>
            <person name="Kohler A."/>
            <person name="Nagy L.G."/>
            <person name="Floudas D."/>
            <person name="Copeland A."/>
            <person name="Barry K.W."/>
            <person name="Cichocki N."/>
            <person name="Veneault-Fourrey C."/>
            <person name="LaButti K."/>
            <person name="Lindquist E.A."/>
            <person name="Lipzen A."/>
            <person name="Lundell T."/>
            <person name="Morin E."/>
            <person name="Murat C."/>
            <person name="Sun H."/>
            <person name="Tunlid A."/>
            <person name="Henrissat B."/>
            <person name="Grigoriev I.V."/>
            <person name="Hibbett D.S."/>
            <person name="Martin F."/>
            <person name="Nordberg H.P."/>
            <person name="Cantor M.N."/>
            <person name="Hua S.X."/>
        </authorList>
    </citation>
    <scope>NUCLEOTIDE SEQUENCE [LARGE SCALE GENOMIC DNA]</scope>
    <source>
        <strain evidence="2 3">Foug A</strain>
    </source>
</reference>
<dbReference type="Proteomes" id="UP000053989">
    <property type="component" value="Unassembled WGS sequence"/>
</dbReference>
<dbReference type="HOGENOM" id="CLU_3070036_0_0_1"/>
<evidence type="ECO:0000256" key="1">
    <source>
        <dbReference type="SAM" id="MobiDB-lite"/>
    </source>
</evidence>
<name>A0A0C3D5I6_9AGAM</name>
<organism evidence="2 3">
    <name type="scientific">Scleroderma citrinum Foug A</name>
    <dbReference type="NCBI Taxonomy" id="1036808"/>
    <lineage>
        <taxon>Eukaryota</taxon>
        <taxon>Fungi</taxon>
        <taxon>Dikarya</taxon>
        <taxon>Basidiomycota</taxon>
        <taxon>Agaricomycotina</taxon>
        <taxon>Agaricomycetes</taxon>
        <taxon>Agaricomycetidae</taxon>
        <taxon>Boletales</taxon>
        <taxon>Sclerodermatineae</taxon>
        <taxon>Sclerodermataceae</taxon>
        <taxon>Scleroderma</taxon>
    </lineage>
</organism>
<dbReference type="InParanoid" id="A0A0C3D5I6"/>
<proteinExistence type="predicted"/>
<protein>
    <submittedName>
        <fullName evidence="2">Uncharacterized protein</fullName>
    </submittedName>
</protein>
<dbReference type="AlphaFoldDB" id="A0A0C3D5I6"/>
<reference evidence="3" key="2">
    <citation type="submission" date="2015-01" db="EMBL/GenBank/DDBJ databases">
        <title>Evolutionary Origins and Diversification of the Mycorrhizal Mutualists.</title>
        <authorList>
            <consortium name="DOE Joint Genome Institute"/>
            <consortium name="Mycorrhizal Genomics Consortium"/>
            <person name="Kohler A."/>
            <person name="Kuo A."/>
            <person name="Nagy L.G."/>
            <person name="Floudas D."/>
            <person name="Copeland A."/>
            <person name="Barry K.W."/>
            <person name="Cichocki N."/>
            <person name="Veneault-Fourrey C."/>
            <person name="LaButti K."/>
            <person name="Lindquist E.A."/>
            <person name="Lipzen A."/>
            <person name="Lundell T."/>
            <person name="Morin E."/>
            <person name="Murat C."/>
            <person name="Riley R."/>
            <person name="Ohm R."/>
            <person name="Sun H."/>
            <person name="Tunlid A."/>
            <person name="Henrissat B."/>
            <person name="Grigoriev I.V."/>
            <person name="Hibbett D.S."/>
            <person name="Martin F."/>
        </authorList>
    </citation>
    <scope>NUCLEOTIDE SEQUENCE [LARGE SCALE GENOMIC DNA]</scope>
    <source>
        <strain evidence="3">Foug A</strain>
    </source>
</reference>
<sequence>MAREGGLRPVSALSLQPSDNWSDNADDDPGEWTMIVSRFHFVDLPAQADFGNR</sequence>
<evidence type="ECO:0000313" key="3">
    <source>
        <dbReference type="Proteomes" id="UP000053989"/>
    </source>
</evidence>
<feature type="region of interest" description="Disordered" evidence="1">
    <location>
        <begin position="1"/>
        <end position="27"/>
    </location>
</feature>
<accession>A0A0C3D5I6</accession>
<keyword evidence="3" id="KW-1185">Reference proteome</keyword>
<dbReference type="EMBL" id="KN822246">
    <property type="protein sequence ID" value="KIM51659.1"/>
    <property type="molecule type" value="Genomic_DNA"/>
</dbReference>
<gene>
    <name evidence="2" type="ORF">SCLCIDRAFT_33271</name>
</gene>